<comment type="caution">
    <text evidence="3">The sequence shown here is derived from an EMBL/GenBank/DDBJ whole genome shotgun (WGS) entry which is preliminary data.</text>
</comment>
<reference evidence="3 4" key="1">
    <citation type="submission" date="2019-06" db="EMBL/GenBank/DDBJ databases">
        <title>Draft genome of Aliikangiella marina GYP-15.</title>
        <authorList>
            <person name="Wang G."/>
        </authorList>
    </citation>
    <scope>NUCLEOTIDE SEQUENCE [LARGE SCALE GENOMIC DNA]</scope>
    <source>
        <strain evidence="3 4">GYP-15</strain>
    </source>
</reference>
<dbReference type="GO" id="GO:0008610">
    <property type="term" value="P:lipid biosynthetic process"/>
    <property type="evidence" value="ECO:0007669"/>
    <property type="project" value="InterPro"/>
</dbReference>
<dbReference type="GO" id="GO:0071770">
    <property type="term" value="P:DIM/DIP cell wall layer assembly"/>
    <property type="evidence" value="ECO:0007669"/>
    <property type="project" value="TreeGrafter"/>
</dbReference>
<dbReference type="EMBL" id="VIKR01000001">
    <property type="protein sequence ID" value="TQV77368.1"/>
    <property type="molecule type" value="Genomic_DNA"/>
</dbReference>
<dbReference type="InterPro" id="IPR029063">
    <property type="entry name" value="SAM-dependent_MTases_sf"/>
</dbReference>
<dbReference type="GO" id="GO:0032259">
    <property type="term" value="P:methylation"/>
    <property type="evidence" value="ECO:0007669"/>
    <property type="project" value="UniProtKB-KW"/>
</dbReference>
<dbReference type="SUPFAM" id="SSF53335">
    <property type="entry name" value="S-adenosyl-L-methionine-dependent methyltransferases"/>
    <property type="match status" value="1"/>
</dbReference>
<dbReference type="PANTHER" id="PTHR40048">
    <property type="entry name" value="RHAMNOSYL O-METHYLTRANSFERASE"/>
    <property type="match status" value="1"/>
</dbReference>
<accession>A0A545TJI0</accession>
<dbReference type="AlphaFoldDB" id="A0A545TJI0"/>
<organism evidence="3 4">
    <name type="scientific">Aliikangiella marina</name>
    <dbReference type="NCBI Taxonomy" id="1712262"/>
    <lineage>
        <taxon>Bacteria</taxon>
        <taxon>Pseudomonadati</taxon>
        <taxon>Pseudomonadota</taxon>
        <taxon>Gammaproteobacteria</taxon>
        <taxon>Oceanospirillales</taxon>
        <taxon>Pleioneaceae</taxon>
        <taxon>Aliikangiella</taxon>
    </lineage>
</organism>
<keyword evidence="2" id="KW-0808">Transferase</keyword>
<keyword evidence="4" id="KW-1185">Reference proteome</keyword>
<keyword evidence="1" id="KW-0489">Methyltransferase</keyword>
<sequence length="220" mass="26269">MEELENRYVNFSDREYLSTIHNFYSDFMPDYLAKVKHTKWNYLKWKGLTLMKDPMSLSIYQQMLQDIKPKTILEFGTFEGGSALWMSDLLKSFSIDCDIHTFDINDDRVNLPNSENIFFHHLDNHKIIEYAEKNKTFFEQLKHPILAIEDSHENSSELLHVIDGYLTSGDYLVIEDTLSEWKHEMLEKFALNYNYLVDSHYCDFWGYNNSWNLNSFLKKI</sequence>
<dbReference type="InterPro" id="IPR007072">
    <property type="entry name" value="RNMT_CmcI"/>
</dbReference>
<name>A0A545TJI0_9GAMM</name>
<evidence type="ECO:0000313" key="3">
    <source>
        <dbReference type="EMBL" id="TQV77368.1"/>
    </source>
</evidence>
<evidence type="ECO:0000256" key="2">
    <source>
        <dbReference type="ARBA" id="ARBA00022679"/>
    </source>
</evidence>
<dbReference type="GO" id="GO:0005886">
    <property type="term" value="C:plasma membrane"/>
    <property type="evidence" value="ECO:0007669"/>
    <property type="project" value="TreeGrafter"/>
</dbReference>
<dbReference type="Pfam" id="PF04989">
    <property type="entry name" value="RMNT_CmcI"/>
    <property type="match status" value="1"/>
</dbReference>
<proteinExistence type="predicted"/>
<dbReference type="PANTHER" id="PTHR40048:SF1">
    <property type="entry name" value="RHAMNOSYL O-METHYLTRANSFERASE"/>
    <property type="match status" value="1"/>
</dbReference>
<dbReference type="OrthoDB" id="189417at2"/>
<evidence type="ECO:0000256" key="1">
    <source>
        <dbReference type="ARBA" id="ARBA00022603"/>
    </source>
</evidence>
<evidence type="ECO:0000313" key="4">
    <source>
        <dbReference type="Proteomes" id="UP000317839"/>
    </source>
</evidence>
<dbReference type="GO" id="GO:0008168">
    <property type="term" value="F:methyltransferase activity"/>
    <property type="evidence" value="ECO:0007669"/>
    <property type="project" value="UniProtKB-KW"/>
</dbReference>
<dbReference type="Gene3D" id="3.40.50.150">
    <property type="entry name" value="Vaccinia Virus protein VP39"/>
    <property type="match status" value="1"/>
</dbReference>
<protein>
    <submittedName>
        <fullName evidence="3">Uncharacterized protein</fullName>
    </submittedName>
</protein>
<gene>
    <name evidence="3" type="ORF">FLL45_05330</name>
</gene>
<dbReference type="Proteomes" id="UP000317839">
    <property type="component" value="Unassembled WGS sequence"/>
</dbReference>